<evidence type="ECO:0000256" key="3">
    <source>
        <dbReference type="ARBA" id="ARBA00022475"/>
    </source>
</evidence>
<evidence type="ECO:0000256" key="4">
    <source>
        <dbReference type="ARBA" id="ARBA00022692"/>
    </source>
</evidence>
<reference evidence="10 11" key="1">
    <citation type="submission" date="2021-01" db="EMBL/GenBank/DDBJ databases">
        <title>Whole genome shotgun sequence of Catellatospora coxensis NBRC 107359.</title>
        <authorList>
            <person name="Komaki H."/>
            <person name="Tamura T."/>
        </authorList>
    </citation>
    <scope>NUCLEOTIDE SEQUENCE [LARGE SCALE GENOMIC DNA]</scope>
    <source>
        <strain evidence="10 11">NBRC 107359</strain>
    </source>
</reference>
<feature type="transmembrane region" description="Helical" evidence="8">
    <location>
        <begin position="313"/>
        <end position="334"/>
    </location>
</feature>
<dbReference type="Gene3D" id="1.20.1250.20">
    <property type="entry name" value="MFS general substrate transporter like domains"/>
    <property type="match status" value="1"/>
</dbReference>
<dbReference type="NCBIfam" id="TIGR00711">
    <property type="entry name" value="efflux_EmrB"/>
    <property type="match status" value="1"/>
</dbReference>
<evidence type="ECO:0000259" key="9">
    <source>
        <dbReference type="PROSITE" id="PS50850"/>
    </source>
</evidence>
<keyword evidence="4 8" id="KW-0812">Transmembrane</keyword>
<dbReference type="SUPFAM" id="SSF103473">
    <property type="entry name" value="MFS general substrate transporter"/>
    <property type="match status" value="1"/>
</dbReference>
<comment type="caution">
    <text evidence="10">The sequence shown here is derived from an EMBL/GenBank/DDBJ whole genome shotgun (WGS) entry which is preliminary data.</text>
</comment>
<dbReference type="AlphaFoldDB" id="A0A8J3L1P6"/>
<feature type="transmembrane region" description="Helical" evidence="8">
    <location>
        <begin position="146"/>
        <end position="169"/>
    </location>
</feature>
<dbReference type="Gene3D" id="1.20.1720.10">
    <property type="entry name" value="Multidrug resistance protein D"/>
    <property type="match status" value="1"/>
</dbReference>
<dbReference type="Proteomes" id="UP000630887">
    <property type="component" value="Unassembled WGS sequence"/>
</dbReference>
<evidence type="ECO:0000256" key="2">
    <source>
        <dbReference type="ARBA" id="ARBA00022448"/>
    </source>
</evidence>
<feature type="transmembrane region" description="Helical" evidence="8">
    <location>
        <begin position="58"/>
        <end position="77"/>
    </location>
</feature>
<feature type="transmembrane region" description="Helical" evidence="8">
    <location>
        <begin position="419"/>
        <end position="438"/>
    </location>
</feature>
<gene>
    <name evidence="10" type="ORF">Cco03nite_75650</name>
</gene>
<dbReference type="InterPro" id="IPR036259">
    <property type="entry name" value="MFS_trans_sf"/>
</dbReference>
<keyword evidence="5 8" id="KW-1133">Transmembrane helix</keyword>
<dbReference type="PANTHER" id="PTHR42718:SF42">
    <property type="entry name" value="EXPORT PROTEIN"/>
    <property type="match status" value="1"/>
</dbReference>
<feature type="transmembrane region" description="Helical" evidence="8">
    <location>
        <begin position="346"/>
        <end position="369"/>
    </location>
</feature>
<keyword evidence="3" id="KW-1003">Cell membrane</keyword>
<dbReference type="PANTHER" id="PTHR42718">
    <property type="entry name" value="MAJOR FACILITATOR SUPERFAMILY MULTIDRUG TRANSPORTER MFSC"/>
    <property type="match status" value="1"/>
</dbReference>
<dbReference type="CDD" id="cd17321">
    <property type="entry name" value="MFS_MMR_MDR_like"/>
    <property type="match status" value="1"/>
</dbReference>
<keyword evidence="11" id="KW-1185">Reference proteome</keyword>
<evidence type="ECO:0000256" key="1">
    <source>
        <dbReference type="ARBA" id="ARBA00004651"/>
    </source>
</evidence>
<feature type="region of interest" description="Disordered" evidence="7">
    <location>
        <begin position="539"/>
        <end position="558"/>
    </location>
</feature>
<dbReference type="PROSITE" id="PS50850">
    <property type="entry name" value="MFS"/>
    <property type="match status" value="1"/>
</dbReference>
<evidence type="ECO:0000256" key="8">
    <source>
        <dbReference type="SAM" id="Phobius"/>
    </source>
</evidence>
<feature type="transmembrane region" description="Helical" evidence="8">
    <location>
        <begin position="114"/>
        <end position="139"/>
    </location>
</feature>
<evidence type="ECO:0000313" key="11">
    <source>
        <dbReference type="Proteomes" id="UP000630887"/>
    </source>
</evidence>
<feature type="transmembrane region" description="Helical" evidence="8">
    <location>
        <begin position="175"/>
        <end position="196"/>
    </location>
</feature>
<dbReference type="InterPro" id="IPR020846">
    <property type="entry name" value="MFS_dom"/>
</dbReference>
<sequence>MITQRTAGDAPAEQPPQRRPWLILSVLCLGFFMILLDTTIVNIAIPDLIDDLGATLNQILWILNAYILVYAVLLITAGRLGDIHGPKRLFMIGLALFTVASIACGFAQDPAQLVVFRILQGLGGALLTPQTLAVITTIFPAERRGAAFGVWGGVAGLATVTGPTLGGWLVSEWGWRWIFFVNVPVGVIALAMAAVIMPDLRFNRRHRLDLPGTALVTAGLFLICYGLIEGQSHDWGRVWGPITVPMVIVAGLLVLAAFVWQSHARRDREPLIPLRLFADRNFSVMNAVVAAVSFGMLGLFLPLTIYLQSVLGLTALQAGLTTAPMSLISMFVAPVAGRLADRHGKYVLLTGMALWTAGLTWVVLAAQAGSDRGDLLPGLLVAGLGLGGVFAPLQTIAMRDIEPRLAGAASGVFNTTRQLGAVIGAAAVGALLQARLAVDLAAQARTSAAALPEGFRERFVAAFDEAGSRGMEVGAGQSGAHLPAGAPPEIAQLALTTFHEGFTAAMKSTMTLPLIVLAVAALSVLLVRRRKASAALPVEQRAGGGAGSTEELGVGVQG</sequence>
<name>A0A8J3L1P6_9ACTN</name>
<keyword evidence="6 8" id="KW-0472">Membrane</keyword>
<feature type="transmembrane region" description="Helical" evidence="8">
    <location>
        <begin position="375"/>
        <end position="398"/>
    </location>
</feature>
<evidence type="ECO:0000256" key="6">
    <source>
        <dbReference type="ARBA" id="ARBA00023136"/>
    </source>
</evidence>
<keyword evidence="2" id="KW-0813">Transport</keyword>
<dbReference type="GO" id="GO:0005886">
    <property type="term" value="C:plasma membrane"/>
    <property type="evidence" value="ECO:0007669"/>
    <property type="project" value="UniProtKB-SubCell"/>
</dbReference>
<feature type="domain" description="Major facilitator superfamily (MFS) profile" evidence="9">
    <location>
        <begin position="23"/>
        <end position="531"/>
    </location>
</feature>
<feature type="transmembrane region" description="Helical" evidence="8">
    <location>
        <begin position="89"/>
        <end position="108"/>
    </location>
</feature>
<feature type="transmembrane region" description="Helical" evidence="8">
    <location>
        <begin position="510"/>
        <end position="527"/>
    </location>
</feature>
<accession>A0A8J3L1P6</accession>
<dbReference type="GO" id="GO:0022857">
    <property type="term" value="F:transmembrane transporter activity"/>
    <property type="evidence" value="ECO:0007669"/>
    <property type="project" value="InterPro"/>
</dbReference>
<dbReference type="PRINTS" id="PR01036">
    <property type="entry name" value="TCRTETB"/>
</dbReference>
<protein>
    <submittedName>
        <fullName evidence="10">MFS transporter</fullName>
    </submittedName>
</protein>
<feature type="transmembrane region" description="Helical" evidence="8">
    <location>
        <begin position="281"/>
        <end position="307"/>
    </location>
</feature>
<dbReference type="RefSeq" id="WP_203698825.1">
    <property type="nucleotide sequence ID" value="NZ_BAAALC010000005.1"/>
</dbReference>
<comment type="subcellular location">
    <subcellularLocation>
        <location evidence="1">Cell membrane</location>
        <topology evidence="1">Multi-pass membrane protein</topology>
    </subcellularLocation>
</comment>
<evidence type="ECO:0000256" key="7">
    <source>
        <dbReference type="SAM" id="MobiDB-lite"/>
    </source>
</evidence>
<organism evidence="10 11">
    <name type="scientific">Catellatospora coxensis</name>
    <dbReference type="NCBI Taxonomy" id="310354"/>
    <lineage>
        <taxon>Bacteria</taxon>
        <taxon>Bacillati</taxon>
        <taxon>Actinomycetota</taxon>
        <taxon>Actinomycetes</taxon>
        <taxon>Micromonosporales</taxon>
        <taxon>Micromonosporaceae</taxon>
        <taxon>Catellatospora</taxon>
    </lineage>
</organism>
<dbReference type="InterPro" id="IPR004638">
    <property type="entry name" value="EmrB-like"/>
</dbReference>
<evidence type="ECO:0000256" key="5">
    <source>
        <dbReference type="ARBA" id="ARBA00022989"/>
    </source>
</evidence>
<dbReference type="Pfam" id="PF07690">
    <property type="entry name" value="MFS_1"/>
    <property type="match status" value="1"/>
</dbReference>
<feature type="transmembrane region" description="Helical" evidence="8">
    <location>
        <begin position="208"/>
        <end position="228"/>
    </location>
</feature>
<feature type="transmembrane region" description="Helical" evidence="8">
    <location>
        <begin position="21"/>
        <end position="46"/>
    </location>
</feature>
<dbReference type="EMBL" id="BONI01000104">
    <property type="protein sequence ID" value="GIG10865.1"/>
    <property type="molecule type" value="Genomic_DNA"/>
</dbReference>
<feature type="transmembrane region" description="Helical" evidence="8">
    <location>
        <begin position="240"/>
        <end position="260"/>
    </location>
</feature>
<proteinExistence type="predicted"/>
<evidence type="ECO:0000313" key="10">
    <source>
        <dbReference type="EMBL" id="GIG10865.1"/>
    </source>
</evidence>
<dbReference type="InterPro" id="IPR011701">
    <property type="entry name" value="MFS"/>
</dbReference>